<evidence type="ECO:0000259" key="1">
    <source>
        <dbReference type="Pfam" id="PF13966"/>
    </source>
</evidence>
<reference evidence="2 3" key="1">
    <citation type="journal article" date="2021" name="Plant Biotechnol. J.">
        <title>Multi-omics assisted identification of the key and species-specific regulatory components of drought-tolerant mechanisms in Gossypium stocksii.</title>
        <authorList>
            <person name="Yu D."/>
            <person name="Ke L."/>
            <person name="Zhang D."/>
            <person name="Wu Y."/>
            <person name="Sun Y."/>
            <person name="Mei J."/>
            <person name="Sun J."/>
            <person name="Sun Y."/>
        </authorList>
    </citation>
    <scope>NUCLEOTIDE SEQUENCE [LARGE SCALE GENOMIC DNA]</scope>
    <source>
        <strain evidence="3">cv. E1</strain>
        <tissue evidence="2">Leaf</tissue>
    </source>
</reference>
<keyword evidence="3" id="KW-1185">Reference proteome</keyword>
<proteinExistence type="predicted"/>
<protein>
    <recommendedName>
        <fullName evidence="1">Reverse transcriptase zinc-binding domain-containing protein</fullName>
    </recommendedName>
</protein>
<evidence type="ECO:0000313" key="3">
    <source>
        <dbReference type="Proteomes" id="UP000828251"/>
    </source>
</evidence>
<dbReference type="OrthoDB" id="992377at2759"/>
<evidence type="ECO:0000313" key="2">
    <source>
        <dbReference type="EMBL" id="KAH1115508.1"/>
    </source>
</evidence>
<dbReference type="EMBL" id="JAIQCV010000003">
    <property type="protein sequence ID" value="KAH1115508.1"/>
    <property type="molecule type" value="Genomic_DNA"/>
</dbReference>
<gene>
    <name evidence="2" type="ORF">J1N35_008886</name>
</gene>
<accession>A0A9D3WA56</accession>
<dbReference type="InterPro" id="IPR026960">
    <property type="entry name" value="RVT-Znf"/>
</dbReference>
<dbReference type="AlphaFoldDB" id="A0A9D3WA56"/>
<name>A0A9D3WA56_9ROSI</name>
<dbReference type="Pfam" id="PF13966">
    <property type="entry name" value="zf-RVT"/>
    <property type="match status" value="1"/>
</dbReference>
<dbReference type="Proteomes" id="UP000828251">
    <property type="component" value="Unassembled WGS sequence"/>
</dbReference>
<organism evidence="2 3">
    <name type="scientific">Gossypium stocksii</name>
    <dbReference type="NCBI Taxonomy" id="47602"/>
    <lineage>
        <taxon>Eukaryota</taxon>
        <taxon>Viridiplantae</taxon>
        <taxon>Streptophyta</taxon>
        <taxon>Embryophyta</taxon>
        <taxon>Tracheophyta</taxon>
        <taxon>Spermatophyta</taxon>
        <taxon>Magnoliopsida</taxon>
        <taxon>eudicotyledons</taxon>
        <taxon>Gunneridae</taxon>
        <taxon>Pentapetalae</taxon>
        <taxon>rosids</taxon>
        <taxon>malvids</taxon>
        <taxon>Malvales</taxon>
        <taxon>Malvaceae</taxon>
        <taxon>Malvoideae</taxon>
        <taxon>Gossypium</taxon>
    </lineage>
</organism>
<feature type="domain" description="Reverse transcriptase zinc-binding" evidence="1">
    <location>
        <begin position="70"/>
        <end position="158"/>
    </location>
</feature>
<sequence>MSTVWRGIIENSKDDVVSKWVGTDSFYWQIGNGKEKVMINRLVERVSRTVLVPDMEDKICWVHDRSEEFSVRKYSELLILDCGVDSKFAFDRIWKLNVPPRVHSFLWMLAINRIPTKEFLVKRGVNLQNLLISCPWCERVPESASHLFFKCKFIEGFWIKIFNWWEPLPHRCLKFNASEIANEDRVGYEGVLRDKEGVIRALFSSSAATNDFDVAEIGTVNIGKVGNVVF</sequence>
<comment type="caution">
    <text evidence="2">The sequence shown here is derived from an EMBL/GenBank/DDBJ whole genome shotgun (WGS) entry which is preliminary data.</text>
</comment>